<comment type="caution">
    <text evidence="5">The sequence shown here is derived from an EMBL/GenBank/DDBJ whole genome shotgun (WGS) entry which is preliminary data.</text>
</comment>
<dbReference type="Proteomes" id="UP000432715">
    <property type="component" value="Unassembled WGS sequence"/>
</dbReference>
<dbReference type="PROSITE" id="PS50887">
    <property type="entry name" value="GGDEF"/>
    <property type="match status" value="1"/>
</dbReference>
<dbReference type="InterPro" id="IPR050469">
    <property type="entry name" value="Diguanylate_Cyclase"/>
</dbReference>
<dbReference type="GO" id="GO:0005524">
    <property type="term" value="F:ATP binding"/>
    <property type="evidence" value="ECO:0007669"/>
    <property type="project" value="InterPro"/>
</dbReference>
<protein>
    <submittedName>
        <fullName evidence="5">Diguanylate cyclase</fullName>
    </submittedName>
</protein>
<dbReference type="SMART" id="SM00220">
    <property type="entry name" value="S_TKc"/>
    <property type="match status" value="1"/>
</dbReference>
<dbReference type="PROSITE" id="PS50011">
    <property type="entry name" value="PROTEIN_KINASE_DOM"/>
    <property type="match status" value="1"/>
</dbReference>
<dbReference type="Gene3D" id="3.40.50.300">
    <property type="entry name" value="P-loop containing nucleotide triphosphate hydrolases"/>
    <property type="match status" value="1"/>
</dbReference>
<dbReference type="SUPFAM" id="SSF55073">
    <property type="entry name" value="Nucleotide cyclase"/>
    <property type="match status" value="1"/>
</dbReference>
<dbReference type="InterPro" id="IPR000160">
    <property type="entry name" value="GGDEF_dom"/>
</dbReference>
<dbReference type="InterPro" id="IPR011009">
    <property type="entry name" value="Kinase-like_dom_sf"/>
</dbReference>
<reference evidence="5 6" key="1">
    <citation type="submission" date="2019-10" db="EMBL/GenBank/DDBJ databases">
        <title>Alkaliphilus serpentinus sp. nov. and Alkaliphilus pronyensis sp. nov., two novel anaerobic alkaliphilic species isolated from the serpentinized-hosted hydrothermal field of the Prony Bay (New Caledonia).</title>
        <authorList>
            <person name="Postec A."/>
        </authorList>
    </citation>
    <scope>NUCLEOTIDE SEQUENCE [LARGE SCALE GENOMIC DNA]</scope>
    <source>
        <strain evidence="5 6">LacV</strain>
    </source>
</reference>
<dbReference type="SUPFAM" id="SSF55781">
    <property type="entry name" value="GAF domain-like"/>
    <property type="match status" value="1"/>
</dbReference>
<dbReference type="GO" id="GO:0005886">
    <property type="term" value="C:plasma membrane"/>
    <property type="evidence" value="ECO:0007669"/>
    <property type="project" value="TreeGrafter"/>
</dbReference>
<dbReference type="InterPro" id="IPR000719">
    <property type="entry name" value="Prot_kinase_dom"/>
</dbReference>
<evidence type="ECO:0000313" key="6">
    <source>
        <dbReference type="Proteomes" id="UP000432715"/>
    </source>
</evidence>
<dbReference type="FunFam" id="3.30.70.270:FF:000001">
    <property type="entry name" value="Diguanylate cyclase domain protein"/>
    <property type="match status" value="1"/>
</dbReference>
<dbReference type="GO" id="GO:0052621">
    <property type="term" value="F:diguanylate cyclase activity"/>
    <property type="evidence" value="ECO:0007669"/>
    <property type="project" value="TreeGrafter"/>
</dbReference>
<dbReference type="Pfam" id="PF00069">
    <property type="entry name" value="Pkinase"/>
    <property type="match status" value="1"/>
</dbReference>
<dbReference type="PANTHER" id="PTHR45138:SF9">
    <property type="entry name" value="DIGUANYLATE CYCLASE DGCM-RELATED"/>
    <property type="match status" value="1"/>
</dbReference>
<dbReference type="Pfam" id="PF00990">
    <property type="entry name" value="GGDEF"/>
    <property type="match status" value="1"/>
</dbReference>
<dbReference type="SUPFAM" id="SSF56112">
    <property type="entry name" value="Protein kinase-like (PK-like)"/>
    <property type="match status" value="1"/>
</dbReference>
<feature type="domain" description="Protein kinase" evidence="3">
    <location>
        <begin position="1"/>
        <end position="266"/>
    </location>
</feature>
<evidence type="ECO:0000256" key="1">
    <source>
        <dbReference type="ARBA" id="ARBA00004167"/>
    </source>
</evidence>
<dbReference type="InterPro" id="IPR019734">
    <property type="entry name" value="TPR_rpt"/>
</dbReference>
<dbReference type="InterPro" id="IPR043128">
    <property type="entry name" value="Rev_trsase/Diguanyl_cyclase"/>
</dbReference>
<dbReference type="Gene3D" id="1.25.40.10">
    <property type="entry name" value="Tetratricopeptide repeat domain"/>
    <property type="match status" value="2"/>
</dbReference>
<keyword evidence="6" id="KW-1185">Reference proteome</keyword>
<name>A0A6I0F394_9FIRM</name>
<dbReference type="EMBL" id="WBZC01000045">
    <property type="protein sequence ID" value="KAB3532876.1"/>
    <property type="molecule type" value="Genomic_DNA"/>
</dbReference>
<sequence>MELINNRYRVEEIKEQENLYSKYVVLDLLQKNKRLLLYVINNTQYSSEFLSFCNEEFYQITSMQHPNLLQVYNYGIIETIDDKQINELRFYYTTEYIDVDFLIDENYQLSEEEFLNIYTQGALVLDYLHFHGHIYKFIGLDTVFVYREENKLRIKLLDLVSIKKYEIHKRYIDEMTVSCRAPELTYGIEVGSYTDIYSLGAFLFYLYTNQEFQYHKLLNKVNRFENSEFNSREYKIFDTIKRMTYLDFFERFQSIHQLNRHMQKIFALEEVIEDKSLLEKLNFKTPIIGRDIELKEILSLNSKSNKNLVLVHGDKGIGKTRFIREIMNQMKWKGFKIFGTTTASNNEHFYKISASLIKNMLKIIPTNIVNKYACELIKIIPEIGVNKSIIPTRPLTEDKEILKLYDRVSNFIIEGTQNKPTLLIIDDFHFVDHTVAEFIDYFLKISRLKKAPIIVILSYIEDELVNDSNKSYIGKWQADNSTLVTKLSRLTVEETAKIIRYILGWNQEPLNFATRVMKESDGIPAYIEEAMRELFAQKLIIVDYSTKYDGYAWHKTTDDYAQIKIADNIDEAAVKQFETFDSATKDILKIISLFNTSVSLEIITEIYGEKEDLAAYLRRLTQLRILNEKLEDWGYTYGFFRKQLKSYIYNTIENKMRIDLHLHVSTILEELYIREGRENKDELIFHLLQSNQRNKAIDYCIDAGDRMFNLKVFSQASVFYMRAHSLIEEDTDKRKLSVFIKIGDVYQNQGNIKEAIKYFKKVIKLANHEDQLQLTIEAGSRIGYIYLYRNELDIAEQFFLKAVENAEAIDYQEGLLKSAYLLSRVYMFNRKLDKLEAISRKYLEVAQQLKRIDYVGMFLSQIGVNYFYRAKEVKALSLFKESVVYLEKANNIEDTCRPINNIGVILQDHFQDSKQAREYFEKSLKIAQQYNRVEDIIVAYNNIADSLMIDHKANEAIEILNKNVLLAQEYEEENIKIISYINLIECFIDISDYKNAYNYLIKTQNEELAGEGGAYRGNLLYVMCRFYMELGQYNKAKEMTEKFFKEYEHNESRHFYLMKKLQFMVLNYNKEPMEDSCLLQLIDEYSKSSFTRDYRLILLEDTIYFSEKGQLEIAKELLAKDEELINQYNNDYFNSLRLYINGILYHQSDFIEYVEETLIPSISNSSKDLKCKIYKKLAEAYLEVKDYYRAATHYFNGLELIQLILNRTPDEFKHSYFSREDKYKITHQLLKMKKVILNEKSEDNYNYQEPTEENISLDDIFDISRYQELFNNPAFYQLALEQYKNLFPIDLDNIQQLIESLTNDIDYNLDISMKYAGKLTLATRGMLVGIYEDDYDVIASFGEEIDVKSKGYIFEKSATMKKGIIIENSFVHSLDAVNDDFYKDFRELMVLPIINKAKAIEPVEKDQRYSIGHEKEKIIGYLYLETNKIFNNFSTDTLKECEKLIPLLSLMFNNYYLKISSSIDKLTGTYIRKYFEKVLAEEIKHAKESNEGFSIIMCDIDHFKNVNDTYGHQRGDMVLSEAGSIIRDSIRSSDYAGRYGGEEFIILLPRALKMDALLVAEKIRTKFKDEKLLGEGVELTISCGIACYPIDGENKETIIERADQALYTAKEQGRNQSVIWEEGIRFVDKRVDKLAGIVTGNIVQDQRNVLVLAEAIEIITEEGSREEKIYTLLGRLIEILEAEDGILFIVKDNQVTTQYARKRFLDDWIRNYTFNNKLIEKVMQTKQGEYLIDWEDVSHIDLFTGTPNWKSVIITPIIFDGELRGIIYLSVAVKEKEFDFSGYNLAKLTSNILGAVIAEI</sequence>
<dbReference type="Pfam" id="PF13424">
    <property type="entry name" value="TPR_12"/>
    <property type="match status" value="1"/>
</dbReference>
<feature type="repeat" description="TPR" evidence="2">
    <location>
        <begin position="736"/>
        <end position="769"/>
    </location>
</feature>
<dbReference type="InterPro" id="IPR011990">
    <property type="entry name" value="TPR-like_helical_dom_sf"/>
</dbReference>
<dbReference type="SMART" id="SM00028">
    <property type="entry name" value="TPR"/>
    <property type="match status" value="6"/>
</dbReference>
<dbReference type="InterPro" id="IPR029016">
    <property type="entry name" value="GAF-like_dom_sf"/>
</dbReference>
<dbReference type="Gene3D" id="3.30.70.270">
    <property type="match status" value="1"/>
</dbReference>
<dbReference type="Gene3D" id="1.10.510.10">
    <property type="entry name" value="Transferase(Phosphotransferase) domain 1"/>
    <property type="match status" value="1"/>
</dbReference>
<accession>A0A6I0F394</accession>
<dbReference type="PROSITE" id="PS50005">
    <property type="entry name" value="TPR"/>
    <property type="match status" value="1"/>
</dbReference>
<dbReference type="InterPro" id="IPR041664">
    <property type="entry name" value="AAA_16"/>
</dbReference>
<evidence type="ECO:0000313" key="5">
    <source>
        <dbReference type="EMBL" id="KAB3532876.1"/>
    </source>
</evidence>
<proteinExistence type="predicted"/>
<dbReference type="InterPro" id="IPR027417">
    <property type="entry name" value="P-loop_NTPase"/>
</dbReference>
<dbReference type="SUPFAM" id="SSF52540">
    <property type="entry name" value="P-loop containing nucleoside triphosphate hydrolases"/>
    <property type="match status" value="1"/>
</dbReference>
<dbReference type="NCBIfam" id="TIGR00254">
    <property type="entry name" value="GGDEF"/>
    <property type="match status" value="1"/>
</dbReference>
<dbReference type="SMART" id="SM00267">
    <property type="entry name" value="GGDEF"/>
    <property type="match status" value="1"/>
</dbReference>
<dbReference type="SUPFAM" id="SSF48452">
    <property type="entry name" value="TPR-like"/>
    <property type="match status" value="2"/>
</dbReference>
<dbReference type="GO" id="GO:1902201">
    <property type="term" value="P:negative regulation of bacterial-type flagellum-dependent cell motility"/>
    <property type="evidence" value="ECO:0007669"/>
    <property type="project" value="TreeGrafter"/>
</dbReference>
<comment type="subcellular location">
    <subcellularLocation>
        <location evidence="1">Membrane</location>
        <topology evidence="1">Single-pass membrane protein</topology>
    </subcellularLocation>
</comment>
<evidence type="ECO:0000259" key="3">
    <source>
        <dbReference type="PROSITE" id="PS50011"/>
    </source>
</evidence>
<dbReference type="PANTHER" id="PTHR45138">
    <property type="entry name" value="REGULATORY COMPONENTS OF SENSORY TRANSDUCTION SYSTEM"/>
    <property type="match status" value="1"/>
</dbReference>
<dbReference type="InterPro" id="IPR029787">
    <property type="entry name" value="Nucleotide_cyclase"/>
</dbReference>
<keyword evidence="2" id="KW-0802">TPR repeat</keyword>
<dbReference type="CDD" id="cd01949">
    <property type="entry name" value="GGDEF"/>
    <property type="match status" value="1"/>
</dbReference>
<dbReference type="Pfam" id="PF13191">
    <property type="entry name" value="AAA_16"/>
    <property type="match status" value="1"/>
</dbReference>
<organism evidence="5 6">
    <name type="scientific">Alkaliphilus pronyensis</name>
    <dbReference type="NCBI Taxonomy" id="1482732"/>
    <lineage>
        <taxon>Bacteria</taxon>
        <taxon>Bacillati</taxon>
        <taxon>Bacillota</taxon>
        <taxon>Clostridia</taxon>
        <taxon>Peptostreptococcales</taxon>
        <taxon>Natronincolaceae</taxon>
        <taxon>Alkaliphilus</taxon>
    </lineage>
</organism>
<dbReference type="RefSeq" id="WP_151861733.1">
    <property type="nucleotide sequence ID" value="NZ_WBZC01000045.1"/>
</dbReference>
<gene>
    <name evidence="5" type="ORF">F8154_11345</name>
</gene>
<dbReference type="GO" id="GO:0004672">
    <property type="term" value="F:protein kinase activity"/>
    <property type="evidence" value="ECO:0007669"/>
    <property type="project" value="InterPro"/>
</dbReference>
<dbReference type="Gene3D" id="3.30.450.40">
    <property type="match status" value="1"/>
</dbReference>
<dbReference type="PROSITE" id="PS50293">
    <property type="entry name" value="TPR_REGION"/>
    <property type="match status" value="1"/>
</dbReference>
<evidence type="ECO:0000256" key="2">
    <source>
        <dbReference type="PROSITE-ProRule" id="PRU00339"/>
    </source>
</evidence>
<dbReference type="OrthoDB" id="9805474at2"/>
<evidence type="ECO:0000259" key="4">
    <source>
        <dbReference type="PROSITE" id="PS50887"/>
    </source>
</evidence>
<dbReference type="GO" id="GO:0043709">
    <property type="term" value="P:cell adhesion involved in single-species biofilm formation"/>
    <property type="evidence" value="ECO:0007669"/>
    <property type="project" value="TreeGrafter"/>
</dbReference>
<feature type="domain" description="GGDEF" evidence="4">
    <location>
        <begin position="1491"/>
        <end position="1622"/>
    </location>
</feature>